<accession>A0A0T5XCD1</accession>
<dbReference type="SUPFAM" id="SSF55681">
    <property type="entry name" value="Class II aaRS and biotin synthetases"/>
    <property type="match status" value="1"/>
</dbReference>
<dbReference type="Gene3D" id="3.30.930.10">
    <property type="entry name" value="Bira Bifunctional Protein, Domain 2"/>
    <property type="match status" value="1"/>
</dbReference>
<dbReference type="GO" id="GO:0004821">
    <property type="term" value="F:histidine-tRNA ligase activity"/>
    <property type="evidence" value="ECO:0007669"/>
    <property type="project" value="TreeGrafter"/>
</dbReference>
<dbReference type="InterPro" id="IPR004516">
    <property type="entry name" value="HisRS/HisZ"/>
</dbReference>
<organism evidence="3 4">
    <name type="scientific">Acetomicrobium hydrogeniformans ATCC BAA-1850</name>
    <dbReference type="NCBI Taxonomy" id="592015"/>
    <lineage>
        <taxon>Bacteria</taxon>
        <taxon>Thermotogati</taxon>
        <taxon>Synergistota</taxon>
        <taxon>Synergistia</taxon>
        <taxon>Synergistales</taxon>
        <taxon>Acetomicrobiaceae</taxon>
        <taxon>Acetomicrobium</taxon>
    </lineage>
</organism>
<dbReference type="PANTHER" id="PTHR43707">
    <property type="entry name" value="HISTIDYL-TRNA SYNTHETASE"/>
    <property type="match status" value="1"/>
</dbReference>
<dbReference type="STRING" id="592015.HMPREF1705_03182"/>
<gene>
    <name evidence="3" type="ORF">HMPREF1705_03182</name>
</gene>
<sequence length="402" mass="45058">MKLTPRGCKNIGGDVALSVEELRRDFMEAFIPYGYRPFWPSGLQLLEAITDKISPNLHNRFMVTNSFFGEPCAVRTDVTLGVVDYCASHFEPHERPLRLCYTERIYRRPKSPDKNVERLQMGAELIGWEGEGADVELISLLLSFLNGLNCPKIALTLGDVSLIQRAIKSLPSPHGKVLLDCLERGSLDEYAEAAKNLPPSPLSSFFEELPWLKGNAEVLYRASELLGEMEEAIRPLKFIYSELAKLGHEDSIVVDLSLVRELDYYSGPIFDVYFEETGVSVGGGGRYDRLLEACGMLGQAVGFALDLERLALSVNKKRGKAQKILLWAQKNAPSYVLKCAEELILLGYSVEILWREKDPDIRELARIKGYDLLLDLNRGNIIELSSGDETFLDDFLGGENDD</sequence>
<dbReference type="GO" id="GO:0005737">
    <property type="term" value="C:cytoplasm"/>
    <property type="evidence" value="ECO:0007669"/>
    <property type="project" value="InterPro"/>
</dbReference>
<name>A0A0T5XCD1_9BACT</name>
<dbReference type="PIRSF" id="PIRSF001549">
    <property type="entry name" value="His-tRNA_synth"/>
    <property type="match status" value="1"/>
</dbReference>
<feature type="binding site" evidence="1">
    <location>
        <position position="124"/>
    </location>
    <ligand>
        <name>L-histidine</name>
        <dbReference type="ChEBI" id="CHEBI:57595"/>
    </ligand>
</feature>
<feature type="binding site" evidence="1">
    <location>
        <position position="107"/>
    </location>
    <ligand>
        <name>L-histidine</name>
        <dbReference type="ChEBI" id="CHEBI:57595"/>
    </ligand>
</feature>
<dbReference type="Pfam" id="PF13393">
    <property type="entry name" value="tRNA-synt_His"/>
    <property type="match status" value="1"/>
</dbReference>
<keyword evidence="4" id="KW-1185">Reference proteome</keyword>
<dbReference type="EMBL" id="ACJX03000001">
    <property type="protein sequence ID" value="KRT35922.1"/>
    <property type="molecule type" value="Genomic_DNA"/>
</dbReference>
<protein>
    <recommendedName>
        <fullName evidence="2">Class II Histidinyl-tRNA synthetase (HisRS)-like catalytic core domain-containing protein</fullName>
    </recommendedName>
</protein>
<evidence type="ECO:0000256" key="1">
    <source>
        <dbReference type="PIRSR" id="PIRSR001549-1"/>
    </source>
</evidence>
<feature type="binding site" evidence="1">
    <location>
        <position position="120"/>
    </location>
    <ligand>
        <name>L-histidine</name>
        <dbReference type="ChEBI" id="CHEBI:57595"/>
    </ligand>
</feature>
<dbReference type="PANTHER" id="PTHR43707:SF1">
    <property type="entry name" value="HISTIDINE--TRNA LIGASE, MITOCHONDRIAL-RELATED"/>
    <property type="match status" value="1"/>
</dbReference>
<proteinExistence type="predicted"/>
<dbReference type="AlphaFoldDB" id="A0A0T5XCD1"/>
<reference evidence="4" key="1">
    <citation type="submission" date="2012-09" db="EMBL/GenBank/DDBJ databases">
        <authorList>
            <person name="Weinstock G."/>
            <person name="Sodergren E."/>
            <person name="Clifton S."/>
            <person name="Fulton L."/>
            <person name="Fulton B."/>
            <person name="Courtney L."/>
            <person name="Fronick C."/>
            <person name="Harrison M."/>
            <person name="Strong C."/>
            <person name="Farmer C."/>
            <person name="Delehaunty K."/>
            <person name="Markovic C."/>
            <person name="Hall O."/>
            <person name="Minx P."/>
            <person name="Tomlinson C."/>
            <person name="Mitreva M."/>
            <person name="Nelson J."/>
            <person name="Hou S."/>
            <person name="Wollam A."/>
            <person name="Pepin K.H."/>
            <person name="Johnson M."/>
            <person name="Bhonagiri V."/>
            <person name="Nash W.E."/>
            <person name="Suruliraj S."/>
            <person name="Warren W."/>
            <person name="Chinwalla A."/>
            <person name="Mardis E.R."/>
            <person name="Wilson R.K."/>
        </authorList>
    </citation>
    <scope>NUCLEOTIDE SEQUENCE [LARGE SCALE GENOMIC DNA]</scope>
    <source>
        <strain evidence="4">OS1</strain>
    </source>
</reference>
<feature type="binding site" evidence="1">
    <location>
        <begin position="264"/>
        <end position="265"/>
    </location>
    <ligand>
        <name>L-histidine</name>
        <dbReference type="ChEBI" id="CHEBI:57595"/>
    </ligand>
</feature>
<feature type="domain" description="Class II Histidinyl-tRNA synthetase (HisRS)-like catalytic core" evidence="2">
    <location>
        <begin position="16"/>
        <end position="310"/>
    </location>
</feature>
<feature type="binding site" evidence="1">
    <location>
        <begin position="77"/>
        <end position="79"/>
    </location>
    <ligand>
        <name>L-histidine</name>
        <dbReference type="ChEBI" id="CHEBI:57595"/>
    </ligand>
</feature>
<dbReference type="OrthoDB" id="9801867at2"/>
<dbReference type="eggNOG" id="COG3705">
    <property type="taxonomic scope" value="Bacteria"/>
</dbReference>
<dbReference type="InterPro" id="IPR041715">
    <property type="entry name" value="HisRS-like_core"/>
</dbReference>
<comment type="caution">
    <text evidence="3">The sequence shown here is derived from an EMBL/GenBank/DDBJ whole genome shotgun (WGS) entry which is preliminary data.</text>
</comment>
<evidence type="ECO:0000313" key="4">
    <source>
        <dbReference type="Proteomes" id="UP000005273"/>
    </source>
</evidence>
<dbReference type="GO" id="GO:0006427">
    <property type="term" value="P:histidyl-tRNA aminoacylation"/>
    <property type="evidence" value="ECO:0007669"/>
    <property type="project" value="TreeGrafter"/>
</dbReference>
<dbReference type="RefSeq" id="WP_057940848.1">
    <property type="nucleotide sequence ID" value="NZ_ACJX03000001.1"/>
</dbReference>
<dbReference type="Proteomes" id="UP000005273">
    <property type="component" value="Unassembled WGS sequence"/>
</dbReference>
<evidence type="ECO:0000259" key="2">
    <source>
        <dbReference type="Pfam" id="PF13393"/>
    </source>
</evidence>
<evidence type="ECO:0000313" key="3">
    <source>
        <dbReference type="EMBL" id="KRT35922.1"/>
    </source>
</evidence>
<feature type="binding site" evidence="1">
    <location>
        <position position="260"/>
    </location>
    <ligand>
        <name>L-histidine</name>
        <dbReference type="ChEBI" id="CHEBI:57595"/>
    </ligand>
</feature>
<dbReference type="InterPro" id="IPR045864">
    <property type="entry name" value="aa-tRNA-synth_II/BPL/LPL"/>
</dbReference>